<dbReference type="Pfam" id="PF13193">
    <property type="entry name" value="AMP-binding_C"/>
    <property type="match status" value="1"/>
</dbReference>
<dbReference type="AlphaFoldDB" id="A0A0C3HSX2"/>
<dbReference type="Gene3D" id="3.40.50.12780">
    <property type="entry name" value="N-terminal domain of ligase-like"/>
    <property type="match status" value="1"/>
</dbReference>
<dbReference type="PANTHER" id="PTHR24096:SF422">
    <property type="entry name" value="BCDNA.GH02901"/>
    <property type="match status" value="1"/>
</dbReference>
<reference evidence="4" key="2">
    <citation type="submission" date="2015-01" db="EMBL/GenBank/DDBJ databases">
        <title>Evolutionary Origins and Diversification of the Mycorrhizal Mutualists.</title>
        <authorList>
            <consortium name="DOE Joint Genome Institute"/>
            <consortium name="Mycorrhizal Genomics Consortium"/>
            <person name="Kohler A."/>
            <person name="Kuo A."/>
            <person name="Nagy L.G."/>
            <person name="Floudas D."/>
            <person name="Copeland A."/>
            <person name="Barry K.W."/>
            <person name="Cichocki N."/>
            <person name="Veneault-Fourrey C."/>
            <person name="LaButti K."/>
            <person name="Lindquist E.A."/>
            <person name="Lipzen A."/>
            <person name="Lundell T."/>
            <person name="Morin E."/>
            <person name="Murat C."/>
            <person name="Riley R."/>
            <person name="Ohm R."/>
            <person name="Sun H."/>
            <person name="Tunlid A."/>
            <person name="Henrissat B."/>
            <person name="Grigoriev I.V."/>
            <person name="Hibbett D.S."/>
            <person name="Martin F."/>
        </authorList>
    </citation>
    <scope>NUCLEOTIDE SEQUENCE [LARGE SCALE GENOMIC DNA]</scope>
    <source>
        <strain evidence="4">Zn</strain>
    </source>
</reference>
<evidence type="ECO:0000259" key="2">
    <source>
        <dbReference type="Pfam" id="PF13193"/>
    </source>
</evidence>
<accession>A0A0C3HSX2</accession>
<sequence>MVFTPPRWVPKLEHDTIPDSIPVSHFMLDEKYGRSKLRGCKSPFVCGLSGTEYTALEVKQRVDFLARGLAKDLDWSPNQGSEWDKVITIFAHNTLDSIPLSWAVHNLSGISSPANSAYSVSELTYQMKSSGSKAIFTCISMLETALKAATSCGIPRKHVYILGMVYDRQLGYMQGADIKTVDQLISEGAHLPSLEPLRWKKGQGAQQCAFLIYSSGTTGLPKGVMVSHMNVIANVLQLAAFEARERRPGLHKVVLGLLPQSHIYGLVAVYHAGIYRGDSVVVVPKFEILVLANAIARFKINVLFVVPPVIIQMINSKHMLDKLDLSSVTEVFSGAAPLGAEIHQALLAQYPSWYIRQGYGMTETATVISATSTRDIFPGSVGNLLPGVEARIVSHVDGSDITQCGVAGELLLRSPSVTNLGYLNNDHDTLETFGTEGDRWLRTGDEAMFLQSPNSDGNESEHLFIVDRIKELIKVNGYQVPPAELEACLLKHPLISDAAVIPVPDITAGEVPKAFVVLAPHDRGQFFQTPSEVAEEIDEYVRREKAHYKWLKGGVEFVNVIPKSPSGKILRRILRDAERAKERQQQARL</sequence>
<proteinExistence type="predicted"/>
<dbReference type="PANTHER" id="PTHR24096">
    <property type="entry name" value="LONG-CHAIN-FATTY-ACID--COA LIGASE"/>
    <property type="match status" value="1"/>
</dbReference>
<dbReference type="InterPro" id="IPR025110">
    <property type="entry name" value="AMP-bd_C"/>
</dbReference>
<evidence type="ECO:0000313" key="4">
    <source>
        <dbReference type="Proteomes" id="UP000054321"/>
    </source>
</evidence>
<protein>
    <recommendedName>
        <fullName evidence="5">AMP-dependent synthetase/ligase domain-containing protein</fullName>
    </recommendedName>
</protein>
<dbReference type="SUPFAM" id="SSF56801">
    <property type="entry name" value="Acetyl-CoA synthetase-like"/>
    <property type="match status" value="1"/>
</dbReference>
<dbReference type="InParanoid" id="A0A0C3HSX2"/>
<dbReference type="OrthoDB" id="6509636at2759"/>
<dbReference type="InterPro" id="IPR000873">
    <property type="entry name" value="AMP-dep_synth/lig_dom"/>
</dbReference>
<dbReference type="STRING" id="913774.A0A0C3HSX2"/>
<keyword evidence="4" id="KW-1185">Reference proteome</keyword>
<dbReference type="Gene3D" id="3.30.300.30">
    <property type="match status" value="1"/>
</dbReference>
<dbReference type="EMBL" id="KN832872">
    <property type="protein sequence ID" value="KIN05362.1"/>
    <property type="molecule type" value="Genomic_DNA"/>
</dbReference>
<name>A0A0C3HSX2_OIDMZ</name>
<feature type="domain" description="AMP-binding enzyme C-terminal" evidence="2">
    <location>
        <begin position="484"/>
        <end position="568"/>
    </location>
</feature>
<dbReference type="Proteomes" id="UP000054321">
    <property type="component" value="Unassembled WGS sequence"/>
</dbReference>
<dbReference type="PROSITE" id="PS00455">
    <property type="entry name" value="AMP_BINDING"/>
    <property type="match status" value="1"/>
</dbReference>
<evidence type="ECO:0008006" key="5">
    <source>
        <dbReference type="Google" id="ProtNLM"/>
    </source>
</evidence>
<organism evidence="3 4">
    <name type="scientific">Oidiodendron maius (strain Zn)</name>
    <dbReference type="NCBI Taxonomy" id="913774"/>
    <lineage>
        <taxon>Eukaryota</taxon>
        <taxon>Fungi</taxon>
        <taxon>Dikarya</taxon>
        <taxon>Ascomycota</taxon>
        <taxon>Pezizomycotina</taxon>
        <taxon>Leotiomycetes</taxon>
        <taxon>Leotiomycetes incertae sedis</taxon>
        <taxon>Myxotrichaceae</taxon>
        <taxon>Oidiodendron</taxon>
    </lineage>
</organism>
<gene>
    <name evidence="3" type="ORF">OIDMADRAFT_114650</name>
</gene>
<evidence type="ECO:0000259" key="1">
    <source>
        <dbReference type="Pfam" id="PF00501"/>
    </source>
</evidence>
<dbReference type="InterPro" id="IPR042099">
    <property type="entry name" value="ANL_N_sf"/>
</dbReference>
<dbReference type="InterPro" id="IPR020845">
    <property type="entry name" value="AMP-binding_CS"/>
</dbReference>
<dbReference type="HOGENOM" id="CLU_000022_59_2_1"/>
<reference evidence="3 4" key="1">
    <citation type="submission" date="2014-04" db="EMBL/GenBank/DDBJ databases">
        <authorList>
            <consortium name="DOE Joint Genome Institute"/>
            <person name="Kuo A."/>
            <person name="Martino E."/>
            <person name="Perotto S."/>
            <person name="Kohler A."/>
            <person name="Nagy L.G."/>
            <person name="Floudas D."/>
            <person name="Copeland A."/>
            <person name="Barry K.W."/>
            <person name="Cichocki N."/>
            <person name="Veneault-Fourrey C."/>
            <person name="LaButti K."/>
            <person name="Lindquist E.A."/>
            <person name="Lipzen A."/>
            <person name="Lundell T."/>
            <person name="Morin E."/>
            <person name="Murat C."/>
            <person name="Sun H."/>
            <person name="Tunlid A."/>
            <person name="Henrissat B."/>
            <person name="Grigoriev I.V."/>
            <person name="Hibbett D.S."/>
            <person name="Martin F."/>
            <person name="Nordberg H.P."/>
            <person name="Cantor M.N."/>
            <person name="Hua S.X."/>
        </authorList>
    </citation>
    <scope>NUCLEOTIDE SEQUENCE [LARGE SCALE GENOMIC DNA]</scope>
    <source>
        <strain evidence="3 4">Zn</strain>
    </source>
</reference>
<evidence type="ECO:0000313" key="3">
    <source>
        <dbReference type="EMBL" id="KIN05362.1"/>
    </source>
</evidence>
<feature type="domain" description="AMP-dependent synthetase/ligase" evidence="1">
    <location>
        <begin position="49"/>
        <end position="419"/>
    </location>
</feature>
<dbReference type="Pfam" id="PF00501">
    <property type="entry name" value="AMP-binding"/>
    <property type="match status" value="1"/>
</dbReference>
<dbReference type="GO" id="GO:0016405">
    <property type="term" value="F:CoA-ligase activity"/>
    <property type="evidence" value="ECO:0007669"/>
    <property type="project" value="TreeGrafter"/>
</dbReference>
<dbReference type="InterPro" id="IPR045851">
    <property type="entry name" value="AMP-bd_C_sf"/>
</dbReference>